<reference evidence="1 3" key="1">
    <citation type="submission" date="2021-11" db="EMBL/GenBank/DDBJ databases">
        <authorList>
            <person name="Islam A."/>
            <person name="Islam S."/>
            <person name="Flora M.S."/>
            <person name="Rahman M."/>
            <person name="Ziaur R.M."/>
            <person name="Epstein J.H."/>
            <person name="Hassan M."/>
            <person name="Klassen M."/>
            <person name="Woodard K."/>
            <person name="Webb A."/>
            <person name="Webby R.J."/>
            <person name="El Zowalaty M.E."/>
        </authorList>
    </citation>
    <scope>NUCLEOTIDE SEQUENCE [LARGE SCALE GENOMIC DNA]</scope>
    <source>
        <strain evidence="1">Pf1</strain>
    </source>
</reference>
<evidence type="ECO:0000313" key="1">
    <source>
        <dbReference type="EMBL" id="CAH0486699.1"/>
    </source>
</evidence>
<accession>A0AAV0SYD6</accession>
<dbReference type="AlphaFoldDB" id="A0AAV0SYD6"/>
<keyword evidence="3" id="KW-1185">Reference proteome</keyword>
<organism evidence="2 4">
    <name type="scientific">Peronospora farinosa</name>
    <dbReference type="NCBI Taxonomy" id="134698"/>
    <lineage>
        <taxon>Eukaryota</taxon>
        <taxon>Sar</taxon>
        <taxon>Stramenopiles</taxon>
        <taxon>Oomycota</taxon>
        <taxon>Peronosporomycetes</taxon>
        <taxon>Peronosporales</taxon>
        <taxon>Peronosporaceae</taxon>
        <taxon>Peronospora</taxon>
    </lineage>
</organism>
<proteinExistence type="predicted"/>
<protein>
    <submittedName>
        <fullName evidence="2">Uncharacterized protein</fullName>
    </submittedName>
</protein>
<dbReference type="EMBL" id="CANTFK010000226">
    <property type="protein sequence ID" value="CAI5709554.1"/>
    <property type="molecule type" value="Genomic_DNA"/>
</dbReference>
<reference evidence="2" key="2">
    <citation type="submission" date="2022-12" db="EMBL/GenBank/DDBJ databases">
        <authorList>
            <person name="Webb A."/>
        </authorList>
    </citation>
    <scope>NUCLEOTIDE SEQUENCE</scope>
    <source>
        <strain evidence="2">Pf2</strain>
    </source>
</reference>
<evidence type="ECO:0000313" key="2">
    <source>
        <dbReference type="EMBL" id="CAI5709554.1"/>
    </source>
</evidence>
<dbReference type="EMBL" id="CAKLBC010000514">
    <property type="protein sequence ID" value="CAH0486699.1"/>
    <property type="molecule type" value="Genomic_DNA"/>
</dbReference>
<name>A0AAV0SYD6_9STRA</name>
<dbReference type="Proteomes" id="UP001157938">
    <property type="component" value="Unassembled WGS sequence"/>
</dbReference>
<sequence length="109" mass="11596">MLPASISPPGFSSSLRAPLQVVDAASVSSPLARDMSVGNELPDLENLISDVASSSLALDFNKFLSESIDTTSVLPDIPIWAKAATNRRALLANFDADPVEISSIDYQYV</sequence>
<gene>
    <name evidence="1" type="ORF">PFR001_LOCUS2305</name>
    <name evidence="2" type="ORF">PFR002_LOCUS2041</name>
</gene>
<dbReference type="Proteomes" id="UP001159659">
    <property type="component" value="Unassembled WGS sequence"/>
</dbReference>
<evidence type="ECO:0000313" key="4">
    <source>
        <dbReference type="Proteomes" id="UP001159659"/>
    </source>
</evidence>
<evidence type="ECO:0000313" key="3">
    <source>
        <dbReference type="Proteomes" id="UP001157938"/>
    </source>
</evidence>
<comment type="caution">
    <text evidence="2">The sequence shown here is derived from an EMBL/GenBank/DDBJ whole genome shotgun (WGS) entry which is preliminary data.</text>
</comment>